<gene>
    <name evidence="5" type="ORF">RJ639_015446</name>
</gene>
<keyword evidence="6" id="KW-1185">Reference proteome</keyword>
<evidence type="ECO:0008006" key="7">
    <source>
        <dbReference type="Google" id="ProtNLM"/>
    </source>
</evidence>
<dbReference type="PANTHER" id="PTHR42648:SF28">
    <property type="entry name" value="TRANSPOSON-ENCODED PROTEIN WITH RIBONUCLEASE H-LIKE AND RETROVIRUS ZINC FINGER-LIKE DOMAINS"/>
    <property type="match status" value="1"/>
</dbReference>
<feature type="domain" description="GAG-pre-integrase" evidence="2">
    <location>
        <begin position="94"/>
        <end position="133"/>
    </location>
</feature>
<dbReference type="GO" id="GO:0008233">
    <property type="term" value="F:peptidase activity"/>
    <property type="evidence" value="ECO:0007669"/>
    <property type="project" value="UniProtKB-KW"/>
</dbReference>
<dbReference type="InterPro" id="IPR025724">
    <property type="entry name" value="GAG-pre-integrase_dom"/>
</dbReference>
<organism evidence="5 6">
    <name type="scientific">Escallonia herrerae</name>
    <dbReference type="NCBI Taxonomy" id="1293975"/>
    <lineage>
        <taxon>Eukaryota</taxon>
        <taxon>Viridiplantae</taxon>
        <taxon>Streptophyta</taxon>
        <taxon>Embryophyta</taxon>
        <taxon>Tracheophyta</taxon>
        <taxon>Spermatophyta</taxon>
        <taxon>Magnoliopsida</taxon>
        <taxon>eudicotyledons</taxon>
        <taxon>Gunneridae</taxon>
        <taxon>Pentapetalae</taxon>
        <taxon>asterids</taxon>
        <taxon>campanulids</taxon>
        <taxon>Escalloniales</taxon>
        <taxon>Escalloniaceae</taxon>
        <taxon>Escallonia</taxon>
    </lineage>
</organism>
<evidence type="ECO:0000313" key="6">
    <source>
        <dbReference type="Proteomes" id="UP001188597"/>
    </source>
</evidence>
<sequence length="368" mass="42107">MEGEFLIHSFDGSKVLMGNDVACKVVVISSIQIRIHDGIVKTLTDVRHVPELRKNLIFLGTLDSNSCSYRATSGVMGIVKGAFIMMKVLKQNSLYFLQGSTVTGVAATTSFSDIDSDTTKLWHMRLGHMNERDVLFKEFWAEAVNIAAYLINRSPSTVIDCKAPEKVWPDKDTNYENLRIFGCHAYAHVNDGKLELRTKKCIFLGYASGVKRYRLWYLDSKTSRFLISRAVTFDESSILLKKKELINVGKNHGVREKVELEVRALDSLPIILTNEECGSHSTEKNEESQEHYVTEDIEVEEPIKYKEDIKNMKSVQWIVTMSEEMESLYKNQMWELVKPSVGQKIVGCKWDYKKKELEQLDVKTSFLH</sequence>
<dbReference type="EMBL" id="JAVXUP010001643">
    <property type="protein sequence ID" value="KAK3009485.1"/>
    <property type="molecule type" value="Genomic_DNA"/>
</dbReference>
<dbReference type="PANTHER" id="PTHR42648">
    <property type="entry name" value="TRANSPOSASE, PUTATIVE-RELATED"/>
    <property type="match status" value="1"/>
</dbReference>
<evidence type="ECO:0000259" key="4">
    <source>
        <dbReference type="Pfam" id="PF25597"/>
    </source>
</evidence>
<name>A0AA88VPX7_9ASTE</name>
<dbReference type="Pfam" id="PF25597">
    <property type="entry name" value="SH3_retrovirus"/>
    <property type="match status" value="1"/>
</dbReference>
<protein>
    <recommendedName>
        <fullName evidence="7">Retrovirus-related Pol polyprotein from transposon TNT 1-94</fullName>
    </recommendedName>
</protein>
<evidence type="ECO:0000256" key="1">
    <source>
        <dbReference type="ARBA" id="ARBA00022670"/>
    </source>
</evidence>
<dbReference type="InterPro" id="IPR039537">
    <property type="entry name" value="Retrotran_Ty1/copia-like"/>
</dbReference>
<dbReference type="Pfam" id="PF13976">
    <property type="entry name" value="gag_pre-integrs"/>
    <property type="match status" value="1"/>
</dbReference>
<reference evidence="5" key="1">
    <citation type="submission" date="2022-12" db="EMBL/GenBank/DDBJ databases">
        <title>Draft genome assemblies for two species of Escallonia (Escalloniales).</title>
        <authorList>
            <person name="Chanderbali A."/>
            <person name="Dervinis C."/>
            <person name="Anghel I."/>
            <person name="Soltis D."/>
            <person name="Soltis P."/>
            <person name="Zapata F."/>
        </authorList>
    </citation>
    <scope>NUCLEOTIDE SEQUENCE</scope>
    <source>
        <strain evidence="5">UCBG64.0493</strain>
        <tissue evidence="5">Leaf</tissue>
    </source>
</reference>
<dbReference type="Proteomes" id="UP001188597">
    <property type="component" value="Unassembled WGS sequence"/>
</dbReference>
<keyword evidence="1" id="KW-0378">Hydrolase</keyword>
<dbReference type="InterPro" id="IPR054722">
    <property type="entry name" value="PolX-like_BBD"/>
</dbReference>
<accession>A0AA88VPX7</accession>
<keyword evidence="1" id="KW-0645">Protease</keyword>
<feature type="domain" description="Retroviral polymerase SH3-like" evidence="4">
    <location>
        <begin position="183"/>
        <end position="238"/>
    </location>
</feature>
<dbReference type="InterPro" id="IPR057670">
    <property type="entry name" value="SH3_retrovirus"/>
</dbReference>
<feature type="domain" description="Retrovirus-related Pol polyprotein from transposon TNT 1-94-like beta-barrel" evidence="3">
    <location>
        <begin position="8"/>
        <end position="66"/>
    </location>
</feature>
<proteinExistence type="predicted"/>
<evidence type="ECO:0000259" key="2">
    <source>
        <dbReference type="Pfam" id="PF13976"/>
    </source>
</evidence>
<comment type="caution">
    <text evidence="5">The sequence shown here is derived from an EMBL/GenBank/DDBJ whole genome shotgun (WGS) entry which is preliminary data.</text>
</comment>
<evidence type="ECO:0000313" key="5">
    <source>
        <dbReference type="EMBL" id="KAK3009485.1"/>
    </source>
</evidence>
<dbReference type="AlphaFoldDB" id="A0AA88VPX7"/>
<dbReference type="GO" id="GO:0006508">
    <property type="term" value="P:proteolysis"/>
    <property type="evidence" value="ECO:0007669"/>
    <property type="project" value="UniProtKB-KW"/>
</dbReference>
<dbReference type="Pfam" id="PF22936">
    <property type="entry name" value="Pol_BBD"/>
    <property type="match status" value="1"/>
</dbReference>
<evidence type="ECO:0000259" key="3">
    <source>
        <dbReference type="Pfam" id="PF22936"/>
    </source>
</evidence>